<dbReference type="AlphaFoldDB" id="A0A2T9Y3V8"/>
<accession>A0A2T9Y3V8</accession>
<evidence type="ECO:0000313" key="1">
    <source>
        <dbReference type="EMBL" id="PVU86997.1"/>
    </source>
</evidence>
<gene>
    <name evidence="1" type="ORF">BB561_006492</name>
</gene>
<name>A0A2T9Y3V8_9FUNG</name>
<comment type="caution">
    <text evidence="1">The sequence shown here is derived from an EMBL/GenBank/DDBJ whole genome shotgun (WGS) entry which is preliminary data.</text>
</comment>
<keyword evidence="2" id="KW-1185">Reference proteome</keyword>
<dbReference type="EMBL" id="MBFR01000575">
    <property type="protein sequence ID" value="PVU86997.1"/>
    <property type="molecule type" value="Genomic_DNA"/>
</dbReference>
<dbReference type="Proteomes" id="UP000245383">
    <property type="component" value="Unassembled WGS sequence"/>
</dbReference>
<organism evidence="1 2">
    <name type="scientific">Smittium simulii</name>
    <dbReference type="NCBI Taxonomy" id="133385"/>
    <lineage>
        <taxon>Eukaryota</taxon>
        <taxon>Fungi</taxon>
        <taxon>Fungi incertae sedis</taxon>
        <taxon>Zoopagomycota</taxon>
        <taxon>Kickxellomycotina</taxon>
        <taxon>Harpellomycetes</taxon>
        <taxon>Harpellales</taxon>
        <taxon>Legeriomycetaceae</taxon>
        <taxon>Smittium</taxon>
    </lineage>
</organism>
<proteinExistence type="predicted"/>
<reference evidence="1 2" key="1">
    <citation type="journal article" date="2018" name="MBio">
        <title>Comparative Genomics Reveals the Core Gene Toolbox for the Fungus-Insect Symbiosis.</title>
        <authorList>
            <person name="Wang Y."/>
            <person name="Stata M."/>
            <person name="Wang W."/>
            <person name="Stajich J.E."/>
            <person name="White M.M."/>
            <person name="Moncalvo J.M."/>
        </authorList>
    </citation>
    <scope>NUCLEOTIDE SEQUENCE [LARGE SCALE GENOMIC DNA]</scope>
    <source>
        <strain evidence="1 2">SWE-8-4</strain>
    </source>
</reference>
<protein>
    <submittedName>
        <fullName evidence="1">Uncharacterized protein</fullName>
    </submittedName>
</protein>
<sequence length="53" mass="5941">MLFRGSSGNSISNAQSKAAKHALISHFKNYSRDFDFTATIEDSEDQITFMPLN</sequence>
<evidence type="ECO:0000313" key="2">
    <source>
        <dbReference type="Proteomes" id="UP000245383"/>
    </source>
</evidence>